<protein>
    <submittedName>
        <fullName evidence="7">Lipopolysaccharide biosynthesis protein</fullName>
    </submittedName>
</protein>
<gene>
    <name evidence="7" type="ORF">PH603_11525</name>
</gene>
<feature type="transmembrane region" description="Helical" evidence="6">
    <location>
        <begin position="77"/>
        <end position="100"/>
    </location>
</feature>
<feature type="transmembrane region" description="Helical" evidence="6">
    <location>
        <begin position="106"/>
        <end position="126"/>
    </location>
</feature>
<organism evidence="7 8">
    <name type="scientific">Gimibacter soli</name>
    <dbReference type="NCBI Taxonomy" id="3024400"/>
    <lineage>
        <taxon>Bacteria</taxon>
        <taxon>Pseudomonadati</taxon>
        <taxon>Pseudomonadota</taxon>
        <taxon>Alphaproteobacteria</taxon>
        <taxon>Kordiimonadales</taxon>
        <taxon>Temperatibacteraceae</taxon>
        <taxon>Gimibacter</taxon>
    </lineage>
</organism>
<feature type="transmembrane region" description="Helical" evidence="6">
    <location>
        <begin position="327"/>
        <end position="350"/>
    </location>
</feature>
<dbReference type="EMBL" id="CP116805">
    <property type="protein sequence ID" value="WCL53165.1"/>
    <property type="molecule type" value="Genomic_DNA"/>
</dbReference>
<feature type="transmembrane region" description="Helical" evidence="6">
    <location>
        <begin position="37"/>
        <end position="57"/>
    </location>
</feature>
<feature type="transmembrane region" description="Helical" evidence="6">
    <location>
        <begin position="249"/>
        <end position="273"/>
    </location>
</feature>
<dbReference type="RefSeq" id="WP_289502677.1">
    <property type="nucleotide sequence ID" value="NZ_CP116805.1"/>
</dbReference>
<evidence type="ECO:0000313" key="7">
    <source>
        <dbReference type="EMBL" id="WCL53165.1"/>
    </source>
</evidence>
<feature type="transmembrane region" description="Helical" evidence="6">
    <location>
        <begin position="173"/>
        <end position="197"/>
    </location>
</feature>
<name>A0AAE9XSD2_9PROT</name>
<dbReference type="InterPro" id="IPR050833">
    <property type="entry name" value="Poly_Biosynth_Transport"/>
</dbReference>
<keyword evidence="4 6" id="KW-1133">Transmembrane helix</keyword>
<keyword evidence="8" id="KW-1185">Reference proteome</keyword>
<dbReference type="GO" id="GO:0042910">
    <property type="term" value="F:xenobiotic transmembrane transporter activity"/>
    <property type="evidence" value="ECO:0007669"/>
    <property type="project" value="InterPro"/>
</dbReference>
<comment type="subcellular location">
    <subcellularLocation>
        <location evidence="1">Cell membrane</location>
        <topology evidence="1">Multi-pass membrane protein</topology>
    </subcellularLocation>
</comment>
<dbReference type="InterPro" id="IPR002528">
    <property type="entry name" value="MATE_fam"/>
</dbReference>
<feature type="transmembrane region" description="Helical" evidence="6">
    <location>
        <begin position="382"/>
        <end position="404"/>
    </location>
</feature>
<dbReference type="GO" id="GO:0005886">
    <property type="term" value="C:plasma membrane"/>
    <property type="evidence" value="ECO:0007669"/>
    <property type="project" value="UniProtKB-SubCell"/>
</dbReference>
<dbReference type="Proteomes" id="UP001217500">
    <property type="component" value="Chromosome"/>
</dbReference>
<evidence type="ECO:0000256" key="1">
    <source>
        <dbReference type="ARBA" id="ARBA00004651"/>
    </source>
</evidence>
<keyword evidence="3 6" id="KW-0812">Transmembrane</keyword>
<dbReference type="AlphaFoldDB" id="A0AAE9XSD2"/>
<evidence type="ECO:0000256" key="3">
    <source>
        <dbReference type="ARBA" id="ARBA00022692"/>
    </source>
</evidence>
<evidence type="ECO:0000313" key="8">
    <source>
        <dbReference type="Proteomes" id="UP001217500"/>
    </source>
</evidence>
<accession>A0AAE9XSD2</accession>
<dbReference type="GO" id="GO:0015297">
    <property type="term" value="F:antiporter activity"/>
    <property type="evidence" value="ECO:0007669"/>
    <property type="project" value="InterPro"/>
</dbReference>
<feature type="transmembrane region" description="Helical" evidence="6">
    <location>
        <begin position="12"/>
        <end position="31"/>
    </location>
</feature>
<dbReference type="Pfam" id="PF01554">
    <property type="entry name" value="MatE"/>
    <property type="match status" value="1"/>
</dbReference>
<evidence type="ECO:0000256" key="2">
    <source>
        <dbReference type="ARBA" id="ARBA00022475"/>
    </source>
</evidence>
<feature type="transmembrane region" description="Helical" evidence="6">
    <location>
        <begin position="217"/>
        <end position="237"/>
    </location>
</feature>
<evidence type="ECO:0000256" key="6">
    <source>
        <dbReference type="SAM" id="Phobius"/>
    </source>
</evidence>
<dbReference type="PANTHER" id="PTHR30250">
    <property type="entry name" value="PST FAMILY PREDICTED COLANIC ACID TRANSPORTER"/>
    <property type="match status" value="1"/>
</dbReference>
<dbReference type="PANTHER" id="PTHR30250:SF11">
    <property type="entry name" value="O-ANTIGEN TRANSPORTER-RELATED"/>
    <property type="match status" value="1"/>
</dbReference>
<evidence type="ECO:0000256" key="5">
    <source>
        <dbReference type="ARBA" id="ARBA00023136"/>
    </source>
</evidence>
<proteinExistence type="predicted"/>
<feature type="transmembrane region" description="Helical" evidence="6">
    <location>
        <begin position="357"/>
        <end position="376"/>
    </location>
</feature>
<keyword evidence="5 6" id="KW-0472">Membrane</keyword>
<feature type="transmembrane region" description="Helical" evidence="6">
    <location>
        <begin position="294"/>
        <end position="315"/>
    </location>
</feature>
<sequence length="419" mass="44226">MTSAISALAVRAVATAFGFTVTFLIAHRLGAEANGQYALVTQTGMLLAVLALGGIDLSSIRFLTPASDGKGHLTVSILGRLVLFILSTTSAIGLLFWLGGSRLWDTLFGGVIPIEWGALLVLVIVVRSSERLVSAVLRSQRRFLLGQCLETLFVPTALAFVMIFGWYNEVNALLIINIVVAASATLVGLFFCLRLALAPGEKEEPAIGAMIKSGLPLLGVGLTLVFAEWFALAVAATSFGAAEAGQMRIAWQVSGSLTLILAALNSVFAPKLAAAHKAGDREALGHLCRSITKMTLGLAIPAALLIVLLVKPLLAIVNEETLGAVPVVHVLVISQLTIVLMSNVGTLLAVTGHEKISLRNALVGTVLLVAFGWTMAQFWGLIGLAVGVTIATLWRNIAGTYAVIKYLRLNPFTGRLLDV</sequence>
<keyword evidence="2" id="KW-1003">Cell membrane</keyword>
<evidence type="ECO:0000256" key="4">
    <source>
        <dbReference type="ARBA" id="ARBA00022989"/>
    </source>
</evidence>
<feature type="transmembrane region" description="Helical" evidence="6">
    <location>
        <begin position="147"/>
        <end position="167"/>
    </location>
</feature>
<reference evidence="7" key="1">
    <citation type="submission" date="2023-01" db="EMBL/GenBank/DDBJ databases">
        <title>The genome sequence of Kordiimonadaceae bacterium 6D33.</title>
        <authorList>
            <person name="Liu Y."/>
        </authorList>
    </citation>
    <scope>NUCLEOTIDE SEQUENCE</scope>
    <source>
        <strain evidence="7">6D33</strain>
    </source>
</reference>
<dbReference type="KEGG" id="gso:PH603_11525"/>